<dbReference type="EMBL" id="KZ825797">
    <property type="protein sequence ID" value="PYI00039.1"/>
    <property type="molecule type" value="Genomic_DNA"/>
</dbReference>
<evidence type="ECO:0000313" key="7">
    <source>
        <dbReference type="EMBL" id="PYI00039.1"/>
    </source>
</evidence>
<evidence type="ECO:0000313" key="8">
    <source>
        <dbReference type="Proteomes" id="UP000247810"/>
    </source>
</evidence>
<feature type="domain" description="ATP-grasp" evidence="6">
    <location>
        <begin position="13"/>
        <end position="236"/>
    </location>
</feature>
<dbReference type="SUPFAM" id="SSF56059">
    <property type="entry name" value="Glutathione synthetase ATP-binding domain-like"/>
    <property type="match status" value="1"/>
</dbReference>
<evidence type="ECO:0000256" key="4">
    <source>
        <dbReference type="PROSITE-ProRule" id="PRU00409"/>
    </source>
</evidence>
<organism evidence="7 8">
    <name type="scientific">Aspergillus ellipticus CBS 707.79</name>
    <dbReference type="NCBI Taxonomy" id="1448320"/>
    <lineage>
        <taxon>Eukaryota</taxon>
        <taxon>Fungi</taxon>
        <taxon>Dikarya</taxon>
        <taxon>Ascomycota</taxon>
        <taxon>Pezizomycotina</taxon>
        <taxon>Eurotiomycetes</taxon>
        <taxon>Eurotiomycetidae</taxon>
        <taxon>Eurotiales</taxon>
        <taxon>Aspergillaceae</taxon>
        <taxon>Aspergillus</taxon>
        <taxon>Aspergillus subgen. Circumdati</taxon>
    </lineage>
</organism>
<dbReference type="GO" id="GO:0016874">
    <property type="term" value="F:ligase activity"/>
    <property type="evidence" value="ECO:0007669"/>
    <property type="project" value="UniProtKB-KW"/>
</dbReference>
<evidence type="ECO:0000256" key="2">
    <source>
        <dbReference type="ARBA" id="ARBA00022741"/>
    </source>
</evidence>
<dbReference type="GO" id="GO:0005524">
    <property type="term" value="F:ATP binding"/>
    <property type="evidence" value="ECO:0007669"/>
    <property type="project" value="UniProtKB-UniRule"/>
</dbReference>
<feature type="region of interest" description="Disordered" evidence="5">
    <location>
        <begin position="172"/>
        <end position="194"/>
    </location>
</feature>
<proteinExistence type="predicted"/>
<keyword evidence="1" id="KW-0436">Ligase</keyword>
<dbReference type="AlphaFoldDB" id="A0A319EGW4"/>
<feature type="compositionally biased region" description="Low complexity" evidence="5">
    <location>
        <begin position="37"/>
        <end position="51"/>
    </location>
</feature>
<protein>
    <recommendedName>
        <fullName evidence="6">ATP-grasp domain-containing protein</fullName>
    </recommendedName>
</protein>
<dbReference type="GO" id="GO:0046872">
    <property type="term" value="F:metal ion binding"/>
    <property type="evidence" value="ECO:0007669"/>
    <property type="project" value="InterPro"/>
</dbReference>
<dbReference type="STRING" id="1448320.A0A319EGW4"/>
<evidence type="ECO:0000259" key="6">
    <source>
        <dbReference type="PROSITE" id="PS50975"/>
    </source>
</evidence>
<gene>
    <name evidence="7" type="ORF">BO71DRAFT_436867</name>
</gene>
<keyword evidence="3 4" id="KW-0067">ATP-binding</keyword>
<dbReference type="Proteomes" id="UP000247810">
    <property type="component" value="Unassembled WGS sequence"/>
</dbReference>
<dbReference type="InterPro" id="IPR011761">
    <property type="entry name" value="ATP-grasp"/>
</dbReference>
<dbReference type="OrthoDB" id="434648at2759"/>
<accession>A0A319EGW4</accession>
<dbReference type="PANTHER" id="PTHR43585:SF2">
    <property type="entry name" value="ATP-GRASP ENZYME FSQD"/>
    <property type="match status" value="1"/>
</dbReference>
<reference evidence="7 8" key="1">
    <citation type="submission" date="2018-02" db="EMBL/GenBank/DDBJ databases">
        <title>The genomes of Aspergillus section Nigri reveals drivers in fungal speciation.</title>
        <authorList>
            <consortium name="DOE Joint Genome Institute"/>
            <person name="Vesth T.C."/>
            <person name="Nybo J."/>
            <person name="Theobald S."/>
            <person name="Brandl J."/>
            <person name="Frisvad J.C."/>
            <person name="Nielsen K.F."/>
            <person name="Lyhne E.K."/>
            <person name="Kogle M.E."/>
            <person name="Kuo A."/>
            <person name="Riley R."/>
            <person name="Clum A."/>
            <person name="Nolan M."/>
            <person name="Lipzen A."/>
            <person name="Salamov A."/>
            <person name="Henrissat B."/>
            <person name="Wiebenga A."/>
            <person name="De vries R.P."/>
            <person name="Grigoriev I.V."/>
            <person name="Mortensen U.H."/>
            <person name="Andersen M.R."/>
            <person name="Baker S.E."/>
        </authorList>
    </citation>
    <scope>NUCLEOTIDE SEQUENCE [LARGE SCALE GENOMIC DNA]</scope>
    <source>
        <strain evidence="7 8">CBS 707.79</strain>
    </source>
</reference>
<sequence>MGSHDTTWAWKLDSLPEETGTVVFDIYPNSKVEPRRGANPPKAGPPKASGKSRPKEDLREKTSLLWRDSFTAWHGHDIVIETYIDGPEVDANMILVDGEVIFFEVNDDFPSAGDYDSGSRVANFVETSNMLPSALPPSELTSLQQRLHELALAAGFRNAVLHIEAKLRNSSHHNTKLSTSDDLIDLHPKSPPTTTAEPKDIFLLEINPRAPGYQEVEATARAYGVSYYSLSLLNALADKERIVALSKPFIGGPQYHMQLLFVSAQKGGVYTFGDICSTVLQQQALGAHVVKCANLMEDGEEVLDPSTGQVYGNFIAYFLVVSCESRADAMRVGREIERLVRECTGGF</sequence>
<feature type="region of interest" description="Disordered" evidence="5">
    <location>
        <begin position="29"/>
        <end position="58"/>
    </location>
</feature>
<dbReference type="InterPro" id="IPR052032">
    <property type="entry name" value="ATP-dep_AA_Ligase"/>
</dbReference>
<evidence type="ECO:0000256" key="3">
    <source>
        <dbReference type="ARBA" id="ARBA00022840"/>
    </source>
</evidence>
<dbReference type="Gene3D" id="3.30.470.20">
    <property type="entry name" value="ATP-grasp fold, B domain"/>
    <property type="match status" value="1"/>
</dbReference>
<keyword evidence="2 4" id="KW-0547">Nucleotide-binding</keyword>
<name>A0A319EGW4_9EURO</name>
<keyword evidence="8" id="KW-1185">Reference proteome</keyword>
<dbReference type="VEuPathDB" id="FungiDB:BO71DRAFT_436867"/>
<dbReference type="PANTHER" id="PTHR43585">
    <property type="entry name" value="FUMIPYRROLE BIOSYNTHESIS PROTEIN C"/>
    <property type="match status" value="1"/>
</dbReference>
<evidence type="ECO:0000256" key="1">
    <source>
        <dbReference type="ARBA" id="ARBA00022598"/>
    </source>
</evidence>
<evidence type="ECO:0000256" key="5">
    <source>
        <dbReference type="SAM" id="MobiDB-lite"/>
    </source>
</evidence>
<dbReference type="PROSITE" id="PS50975">
    <property type="entry name" value="ATP_GRASP"/>
    <property type="match status" value="1"/>
</dbReference>